<accession>A0A914XJW7</accession>
<name>A0A914XJW7_9BILA</name>
<evidence type="ECO:0000313" key="2">
    <source>
        <dbReference type="WBParaSite" id="PSAMB.scaffold8766size5813.g31779.t1"/>
    </source>
</evidence>
<protein>
    <submittedName>
        <fullName evidence="2">MULE transposase domain-containing protein</fullName>
    </submittedName>
</protein>
<organism evidence="1 2">
    <name type="scientific">Plectus sambesii</name>
    <dbReference type="NCBI Taxonomy" id="2011161"/>
    <lineage>
        <taxon>Eukaryota</taxon>
        <taxon>Metazoa</taxon>
        <taxon>Ecdysozoa</taxon>
        <taxon>Nematoda</taxon>
        <taxon>Chromadorea</taxon>
        <taxon>Plectida</taxon>
        <taxon>Plectina</taxon>
        <taxon>Plectoidea</taxon>
        <taxon>Plectidae</taxon>
        <taxon>Plectus</taxon>
    </lineage>
</organism>
<dbReference type="Proteomes" id="UP000887566">
    <property type="component" value="Unplaced"/>
</dbReference>
<keyword evidence="1" id="KW-1185">Reference proteome</keyword>
<proteinExistence type="predicted"/>
<evidence type="ECO:0000313" key="1">
    <source>
        <dbReference type="Proteomes" id="UP000887566"/>
    </source>
</evidence>
<reference evidence="2" key="1">
    <citation type="submission" date="2022-11" db="UniProtKB">
        <authorList>
            <consortium name="WormBaseParasite"/>
        </authorList>
    </citation>
    <scope>IDENTIFICATION</scope>
</reference>
<dbReference type="WBParaSite" id="PSAMB.scaffold8766size5813.g31779.t1">
    <property type="protein sequence ID" value="PSAMB.scaffold8766size5813.g31779.t1"/>
    <property type="gene ID" value="PSAMB.scaffold8766size5813.g31779"/>
</dbReference>
<sequence length="212" mass="25063">MKAAQSFDLFRKIAKSPLKKQHYVMLWALAFLLPADIPAAFDVMVQHIRQHHHEANFKDLLDYMEKTWVAPMCNPNRPMLGKFPPLIWSVHTHTLINEDRTNNKVEGWHLKINRFMESCHLSFYVFLNELKKFFWSKEDRRREQQRATIERAAHIEISKVLSPIRDFNSLQSTAFRILCQNYQNQLYVTNPQSAGTIRFLSEVADALTKKYQ</sequence>
<dbReference type="AlphaFoldDB" id="A0A914XJW7"/>